<sequence length="132" mass="15148">MNKFKKEVGEISGGSSKQGANDLQKSMDNTYEEIEAVVSENTRNLQKVLDIFKKYKEHYLDTLKEKVKEGDSVIQIIQLRKNTELNVLKSLEQELIQMGLGPSAKSWIQEMKTVEGKWWMADDPDLVMIAKK</sequence>
<name>A0A0N4UU65_ENTVE</name>
<proteinExistence type="predicted"/>
<dbReference type="EMBL" id="UXUI01001678">
    <property type="protein sequence ID" value="VDD85487.1"/>
    <property type="molecule type" value="Genomic_DNA"/>
</dbReference>
<evidence type="ECO:0000313" key="3">
    <source>
        <dbReference type="Proteomes" id="UP000274131"/>
    </source>
</evidence>
<evidence type="ECO:0000313" key="4">
    <source>
        <dbReference type="WBParaSite" id="EVEC_0000090801-mRNA-1"/>
    </source>
</evidence>
<gene>
    <name evidence="2" type="ORF">EVEC_LOCUS630</name>
</gene>
<organism evidence="4">
    <name type="scientific">Enterobius vermicularis</name>
    <name type="common">Human pinworm</name>
    <dbReference type="NCBI Taxonomy" id="51028"/>
    <lineage>
        <taxon>Eukaryota</taxon>
        <taxon>Metazoa</taxon>
        <taxon>Ecdysozoa</taxon>
        <taxon>Nematoda</taxon>
        <taxon>Chromadorea</taxon>
        <taxon>Rhabditida</taxon>
        <taxon>Spirurina</taxon>
        <taxon>Oxyuridomorpha</taxon>
        <taxon>Oxyuroidea</taxon>
        <taxon>Oxyuridae</taxon>
        <taxon>Enterobius</taxon>
    </lineage>
</organism>
<reference evidence="4" key="1">
    <citation type="submission" date="2017-02" db="UniProtKB">
        <authorList>
            <consortium name="WormBaseParasite"/>
        </authorList>
    </citation>
    <scope>IDENTIFICATION</scope>
</reference>
<keyword evidence="3" id="KW-1185">Reference proteome</keyword>
<accession>A0A0N4UU65</accession>
<evidence type="ECO:0000313" key="2">
    <source>
        <dbReference type="EMBL" id="VDD85487.1"/>
    </source>
</evidence>
<dbReference type="AlphaFoldDB" id="A0A0N4UU65"/>
<feature type="compositionally biased region" description="Polar residues" evidence="1">
    <location>
        <begin position="13"/>
        <end position="25"/>
    </location>
</feature>
<feature type="region of interest" description="Disordered" evidence="1">
    <location>
        <begin position="1"/>
        <end position="25"/>
    </location>
</feature>
<dbReference type="Proteomes" id="UP000274131">
    <property type="component" value="Unassembled WGS sequence"/>
</dbReference>
<evidence type="ECO:0000256" key="1">
    <source>
        <dbReference type="SAM" id="MobiDB-lite"/>
    </source>
</evidence>
<dbReference type="WBParaSite" id="EVEC_0000090801-mRNA-1">
    <property type="protein sequence ID" value="EVEC_0000090801-mRNA-1"/>
    <property type="gene ID" value="EVEC_0000090801"/>
</dbReference>
<reference evidence="2 3" key="2">
    <citation type="submission" date="2018-10" db="EMBL/GenBank/DDBJ databases">
        <authorList>
            <consortium name="Pathogen Informatics"/>
        </authorList>
    </citation>
    <scope>NUCLEOTIDE SEQUENCE [LARGE SCALE GENOMIC DNA]</scope>
</reference>
<protein>
    <submittedName>
        <fullName evidence="4">DUF148 domain-containing protein</fullName>
    </submittedName>
</protein>